<dbReference type="EMBL" id="CM042885">
    <property type="protein sequence ID" value="KAI4367353.1"/>
    <property type="molecule type" value="Genomic_DNA"/>
</dbReference>
<organism evidence="1 2">
    <name type="scientific">Melastoma candidum</name>
    <dbReference type="NCBI Taxonomy" id="119954"/>
    <lineage>
        <taxon>Eukaryota</taxon>
        <taxon>Viridiplantae</taxon>
        <taxon>Streptophyta</taxon>
        <taxon>Embryophyta</taxon>
        <taxon>Tracheophyta</taxon>
        <taxon>Spermatophyta</taxon>
        <taxon>Magnoliopsida</taxon>
        <taxon>eudicotyledons</taxon>
        <taxon>Gunneridae</taxon>
        <taxon>Pentapetalae</taxon>
        <taxon>rosids</taxon>
        <taxon>malvids</taxon>
        <taxon>Myrtales</taxon>
        <taxon>Melastomataceae</taxon>
        <taxon>Melastomatoideae</taxon>
        <taxon>Melastomateae</taxon>
        <taxon>Melastoma</taxon>
    </lineage>
</organism>
<keyword evidence="2" id="KW-1185">Reference proteome</keyword>
<reference evidence="2" key="1">
    <citation type="journal article" date="2023" name="Front. Plant Sci.">
        <title>Chromosomal-level genome assembly of Melastoma candidum provides insights into trichome evolution.</title>
        <authorList>
            <person name="Zhong Y."/>
            <person name="Wu W."/>
            <person name="Sun C."/>
            <person name="Zou P."/>
            <person name="Liu Y."/>
            <person name="Dai S."/>
            <person name="Zhou R."/>
        </authorList>
    </citation>
    <scope>NUCLEOTIDE SEQUENCE [LARGE SCALE GENOMIC DNA]</scope>
</reference>
<accession>A0ACB9QML3</accession>
<protein>
    <submittedName>
        <fullName evidence="1">Uncharacterized protein</fullName>
    </submittedName>
</protein>
<evidence type="ECO:0000313" key="1">
    <source>
        <dbReference type="EMBL" id="KAI4367353.1"/>
    </source>
</evidence>
<proteinExistence type="predicted"/>
<name>A0ACB9QML3_9MYRT</name>
<dbReference type="Proteomes" id="UP001057402">
    <property type="component" value="Chromosome 6"/>
</dbReference>
<sequence length="744" mass="82669">MRLPVNAAISQLNSHFLRIKRSAAEGRWQEAIFAYVEITRTGIRVTDPAVLHSVVKSSSKLSVAHGRCIHASLVKQGLDALSSTSNCVMDSYAKCGDMNSAMNVFLHMRVKDCVSWNVIILGFFYHGCLEDGLWWFVKARVNDFDPNVSTLVLVIRACKDVRAYRLGAEVHGYLVRSGIMDVLPVQNSLLSMYADLDMDCARNLFDRMPVRDVISWSVMVAGYVHVDESEIGMEMFVEMVCGDNVDPDAMTMVSVLKACGGLGNLGVGRMLHGYAVKRRFEEDPFVENSLIDLYSKCEDQASGWRVFKDVRLKNIVMWNCMLSCLVHNEKFSEALSTFRSMQDEGIEYDEVTLVNMLNICKFYCDLSWIKSIHSRALRKRHEANTILLNSLTDAYMNCGRLGLAQAIFDCTGQRNVVSWGIMISGLILNGEPEEALKLYGRMVWELQEPNAVIILCLLEACSLCADLTKSKAGHAIALRRFMNKEIAVSTAIVDMYCKCSDTKSAIKIFNKISGRNVITWSAMVAGYGINGLAREGLALVAAMKRENMKPNDVTALSVLSACSHQGLIDEGLSFFKSMVEEYGIQPGKEHYAILVDMLGRSGNLEMALDLIKSVPGTLEDSPSAWGSLLRACRNFRNTEVGEDAASRVLELQPTHSANYMLASGMYAANGMWDLATRVRRLAKEEGVKVVAGYSMVSVNNESWRFVAGDESHPMADEIKSAIKQLHSSMEKKITDDDAVNILDC</sequence>
<comment type="caution">
    <text evidence="1">The sequence shown here is derived from an EMBL/GenBank/DDBJ whole genome shotgun (WGS) entry which is preliminary data.</text>
</comment>
<gene>
    <name evidence="1" type="ORF">MLD38_023100</name>
</gene>
<evidence type="ECO:0000313" key="2">
    <source>
        <dbReference type="Proteomes" id="UP001057402"/>
    </source>
</evidence>